<evidence type="ECO:0000256" key="6">
    <source>
        <dbReference type="ARBA" id="ARBA00035206"/>
    </source>
</evidence>
<dbReference type="InterPro" id="IPR057264">
    <property type="entry name" value="Ribosomal_uL24_C"/>
</dbReference>
<dbReference type="NCBIfam" id="TIGR01079">
    <property type="entry name" value="rplX_bact"/>
    <property type="match status" value="1"/>
</dbReference>
<evidence type="ECO:0000256" key="2">
    <source>
        <dbReference type="ARBA" id="ARBA00022730"/>
    </source>
</evidence>
<name>A0A1C2FXW4_9GAMM</name>
<dbReference type="InterPro" id="IPR014722">
    <property type="entry name" value="Rib_uL2_dom2"/>
</dbReference>
<dbReference type="CDD" id="cd06089">
    <property type="entry name" value="KOW_RPL26"/>
    <property type="match status" value="1"/>
</dbReference>
<dbReference type="InterPro" id="IPR008991">
    <property type="entry name" value="Translation_prot_SH3-like_sf"/>
</dbReference>
<keyword evidence="5 8" id="KW-0687">Ribonucleoprotein</keyword>
<sequence>MQKIRKGDEVLVRVGKDKGKRGNVLKVFADGRVLVENVNRVKRHVRPNPNKNVTGGIIEREAPLSGANVALFNKATGKGERVGFRTLDDGRKVRVFKRSGEVVDA</sequence>
<dbReference type="RefSeq" id="WP_065972120.1">
    <property type="nucleotide sequence ID" value="NZ_CP080624.1"/>
</dbReference>
<evidence type="ECO:0000256" key="4">
    <source>
        <dbReference type="ARBA" id="ARBA00022980"/>
    </source>
</evidence>
<dbReference type="SMART" id="SM00739">
    <property type="entry name" value="KOW"/>
    <property type="match status" value="1"/>
</dbReference>
<evidence type="ECO:0000313" key="10">
    <source>
        <dbReference type="Proteomes" id="UP000253250"/>
    </source>
</evidence>
<dbReference type="InterPro" id="IPR003256">
    <property type="entry name" value="Ribosomal_uL24"/>
</dbReference>
<evidence type="ECO:0000313" key="9">
    <source>
        <dbReference type="EMBL" id="RCN58718.1"/>
    </source>
</evidence>
<keyword evidence="4 8" id="KW-0689">Ribosomal protein</keyword>
<evidence type="ECO:0000256" key="8">
    <source>
        <dbReference type="HAMAP-Rule" id="MF_01326"/>
    </source>
</evidence>
<dbReference type="GO" id="GO:0003735">
    <property type="term" value="F:structural constituent of ribosome"/>
    <property type="evidence" value="ECO:0007669"/>
    <property type="project" value="InterPro"/>
</dbReference>
<keyword evidence="2 8" id="KW-0699">rRNA-binding</keyword>
<dbReference type="GO" id="GO:0006412">
    <property type="term" value="P:translation"/>
    <property type="evidence" value="ECO:0007669"/>
    <property type="project" value="UniProtKB-UniRule"/>
</dbReference>
<dbReference type="InterPro" id="IPR041988">
    <property type="entry name" value="Ribosomal_uL24_KOW"/>
</dbReference>
<protein>
    <recommendedName>
        <fullName evidence="6 8">Large ribosomal subunit protein uL24</fullName>
    </recommendedName>
</protein>
<comment type="subunit">
    <text evidence="8">Part of the 50S ribosomal subunit.</text>
</comment>
<dbReference type="FunFam" id="2.30.30.30:FF:000004">
    <property type="entry name" value="50S ribosomal protein L24"/>
    <property type="match status" value="1"/>
</dbReference>
<dbReference type="STRING" id="163359.A9R16_04490"/>
<dbReference type="HAMAP" id="MF_01326_B">
    <property type="entry name" value="Ribosomal_uL24_B"/>
    <property type="match status" value="1"/>
</dbReference>
<dbReference type="PANTHER" id="PTHR12903">
    <property type="entry name" value="MITOCHONDRIAL RIBOSOMAL PROTEIN L24"/>
    <property type="match status" value="1"/>
</dbReference>
<comment type="similarity">
    <text evidence="1 8">Belongs to the universal ribosomal protein uL24 family.</text>
</comment>
<dbReference type="GO" id="GO:0005840">
    <property type="term" value="C:ribosome"/>
    <property type="evidence" value="ECO:0007669"/>
    <property type="project" value="UniProtKB-KW"/>
</dbReference>
<accession>A0A1C2FXW4</accession>
<gene>
    <name evidence="8" type="primary">rplX</name>
    <name evidence="9" type="ORF">C4900_02825</name>
</gene>
<dbReference type="InterPro" id="IPR005824">
    <property type="entry name" value="KOW"/>
</dbReference>
<dbReference type="GO" id="GO:1990904">
    <property type="term" value="C:ribonucleoprotein complex"/>
    <property type="evidence" value="ECO:0007669"/>
    <property type="project" value="UniProtKB-KW"/>
</dbReference>
<evidence type="ECO:0000256" key="7">
    <source>
        <dbReference type="ARBA" id="ARBA00058688"/>
    </source>
</evidence>
<proteinExistence type="inferred from homology"/>
<comment type="function">
    <text evidence="7 8">One of the proteins that surrounds the polypeptide exit tunnel on the outside of the subunit.</text>
</comment>
<evidence type="ECO:0000256" key="3">
    <source>
        <dbReference type="ARBA" id="ARBA00022884"/>
    </source>
</evidence>
<dbReference type="OrthoDB" id="9807419at2"/>
<dbReference type="GO" id="GO:0019843">
    <property type="term" value="F:rRNA binding"/>
    <property type="evidence" value="ECO:0007669"/>
    <property type="project" value="UniProtKB-UniRule"/>
</dbReference>
<dbReference type="SUPFAM" id="SSF50104">
    <property type="entry name" value="Translation proteins SH3-like domain"/>
    <property type="match status" value="1"/>
</dbReference>
<dbReference type="EMBL" id="PSYR01000001">
    <property type="protein sequence ID" value="RCN58718.1"/>
    <property type="molecule type" value="Genomic_DNA"/>
</dbReference>
<comment type="caution">
    <text evidence="9">The sequence shown here is derived from an EMBL/GenBank/DDBJ whole genome shotgun (WGS) entry which is preliminary data.</text>
</comment>
<evidence type="ECO:0000256" key="5">
    <source>
        <dbReference type="ARBA" id="ARBA00023274"/>
    </source>
</evidence>
<dbReference type="AlphaFoldDB" id="A0A1C2FXW4"/>
<dbReference type="Proteomes" id="UP000253250">
    <property type="component" value="Unassembled WGS sequence"/>
</dbReference>
<dbReference type="Pfam" id="PF00467">
    <property type="entry name" value="KOW"/>
    <property type="match status" value="1"/>
</dbReference>
<keyword evidence="10" id="KW-1185">Reference proteome</keyword>
<keyword evidence="3 8" id="KW-0694">RNA-binding</keyword>
<evidence type="ECO:0000256" key="1">
    <source>
        <dbReference type="ARBA" id="ARBA00010618"/>
    </source>
</evidence>
<reference evidence="9 10" key="1">
    <citation type="submission" date="2018-02" db="EMBL/GenBank/DDBJ databases">
        <title>Insights into the biology of acidophilic members of the Acidiferrobacteraceae family derived from comparative genomic analyses.</title>
        <authorList>
            <person name="Issotta F."/>
            <person name="Thyssen C."/>
            <person name="Mena C."/>
            <person name="Moya A."/>
            <person name="Bellenberg S."/>
            <person name="Sproer C."/>
            <person name="Covarrubias P.C."/>
            <person name="Sand W."/>
            <person name="Quatrini R."/>
            <person name="Vera M."/>
        </authorList>
    </citation>
    <scope>NUCLEOTIDE SEQUENCE [LARGE SCALE GENOMIC DNA]</scope>
    <source>
        <strain evidence="10">m-1</strain>
    </source>
</reference>
<comment type="function">
    <text evidence="8">One of two assembly initiator proteins, it binds directly to the 5'-end of the 23S rRNA, where it nucleates assembly of the 50S subunit.</text>
</comment>
<dbReference type="Pfam" id="PF17136">
    <property type="entry name" value="ribosomal_L24"/>
    <property type="match status" value="1"/>
</dbReference>
<dbReference type="Gene3D" id="2.30.30.30">
    <property type="match status" value="1"/>
</dbReference>
<organism evidence="9 10">
    <name type="scientific">Acidiferrobacter thiooxydans</name>
    <dbReference type="NCBI Taxonomy" id="163359"/>
    <lineage>
        <taxon>Bacteria</taxon>
        <taxon>Pseudomonadati</taxon>
        <taxon>Pseudomonadota</taxon>
        <taxon>Gammaproteobacteria</taxon>
        <taxon>Acidiferrobacterales</taxon>
        <taxon>Acidiferrobacteraceae</taxon>
        <taxon>Acidiferrobacter</taxon>
    </lineage>
</organism>